<evidence type="ECO:0000256" key="1">
    <source>
        <dbReference type="SAM" id="Phobius"/>
    </source>
</evidence>
<dbReference type="RefSeq" id="WP_024009106.1">
    <property type="nucleotide sequence ID" value="NZ_CBDITX010000013.1"/>
</dbReference>
<feature type="transmembrane region" description="Helical" evidence="1">
    <location>
        <begin position="21"/>
        <end position="45"/>
    </location>
</feature>
<name>A0ABR6TR93_CITBR</name>
<feature type="transmembrane region" description="Helical" evidence="1">
    <location>
        <begin position="100"/>
        <end position="120"/>
    </location>
</feature>
<keyword evidence="1" id="KW-0472">Membrane</keyword>
<evidence type="ECO:0000313" key="2">
    <source>
        <dbReference type="EMBL" id="MBC2645776.1"/>
    </source>
</evidence>
<comment type="caution">
    <text evidence="2">The sequence shown here is derived from an EMBL/GenBank/DDBJ whole genome shotgun (WGS) entry which is preliminary data.</text>
</comment>
<feature type="transmembrane region" description="Helical" evidence="1">
    <location>
        <begin position="126"/>
        <end position="144"/>
    </location>
</feature>
<protein>
    <submittedName>
        <fullName evidence="2">Uncharacterized protein</fullName>
    </submittedName>
</protein>
<evidence type="ECO:0000313" key="3">
    <source>
        <dbReference type="Proteomes" id="UP000586346"/>
    </source>
</evidence>
<feature type="transmembrane region" description="Helical" evidence="1">
    <location>
        <begin position="57"/>
        <end position="80"/>
    </location>
</feature>
<keyword evidence="1" id="KW-1133">Transmembrane helix</keyword>
<gene>
    <name evidence="2" type="ORF">H6P72_03900</name>
</gene>
<sequence length="286" mass="33785">MYNKKRMAWCAYKKGYHTGESIKWFSYFHSILTGACFTFFIGLFSAGPDNISNNSPLWWATLGFAISTLLNTCFSLFYLFASDERELIFDIHSYSLTGNLLINTALFLPVISFITLLFYYSMHIGVIILFTIAIIFLIINRIFYEIKSSKDKIEKRKTWLIDNEKFDDYHKICEEYNFPILTPEEEMQRIIDFYLHIKVFEVIKKFQNSINQNNNMANIEFFRNELLNVIHEAYNIKNSNHEKLLIKIKSLILLTIPEDNEIKIDTISEELIKTNIYINSKLNYLK</sequence>
<dbReference type="EMBL" id="JACLAH010000001">
    <property type="protein sequence ID" value="MBC2645776.1"/>
    <property type="molecule type" value="Genomic_DNA"/>
</dbReference>
<reference evidence="2 3" key="1">
    <citation type="submission" date="2020-08" db="EMBL/GenBank/DDBJ databases">
        <title>Emergence and comparative genomics analysis of Citrobacter in Fennec fox imported from North Africa to China.</title>
        <authorList>
            <person name="Zheng B."/>
        </authorList>
    </citation>
    <scope>NUCLEOTIDE SEQUENCE [LARGE SCALE GENOMIC DNA]</scope>
    <source>
        <strain evidence="2 3">FF371</strain>
    </source>
</reference>
<keyword evidence="3" id="KW-1185">Reference proteome</keyword>
<keyword evidence="1" id="KW-0812">Transmembrane</keyword>
<proteinExistence type="predicted"/>
<accession>A0ABR6TR93</accession>
<organism evidence="2 3">
    <name type="scientific">Citrobacter braakii</name>
    <dbReference type="NCBI Taxonomy" id="57706"/>
    <lineage>
        <taxon>Bacteria</taxon>
        <taxon>Pseudomonadati</taxon>
        <taxon>Pseudomonadota</taxon>
        <taxon>Gammaproteobacteria</taxon>
        <taxon>Enterobacterales</taxon>
        <taxon>Enterobacteriaceae</taxon>
        <taxon>Citrobacter</taxon>
        <taxon>Citrobacter freundii complex</taxon>
    </lineage>
</organism>
<dbReference type="Proteomes" id="UP000586346">
    <property type="component" value="Unassembled WGS sequence"/>
</dbReference>